<feature type="region of interest" description="Disordered" evidence="1">
    <location>
        <begin position="38"/>
        <end position="59"/>
    </location>
</feature>
<dbReference type="AlphaFoldDB" id="A0A090G3E2"/>
<accession>A0A090G3E2</accession>
<dbReference type="Proteomes" id="UP000046122">
    <property type="component" value="Unassembled WGS sequence"/>
</dbReference>
<evidence type="ECO:0000313" key="3">
    <source>
        <dbReference type="Proteomes" id="UP000046122"/>
    </source>
</evidence>
<sequence length="59" mass="6652">MPFGKSFLSNSINSVDFDPTLWMERAIEGWPLCSKDRSHAKTDFRRPGRAGSSGHLWNG</sequence>
<protein>
    <submittedName>
        <fullName evidence="2">Uncharacterized protein</fullName>
    </submittedName>
</protein>
<evidence type="ECO:0000313" key="2">
    <source>
        <dbReference type="EMBL" id="CDX51528.1"/>
    </source>
</evidence>
<gene>
    <name evidence="2" type="ORF">MPL3365_130508</name>
</gene>
<dbReference type="EMBL" id="CCNE01000005">
    <property type="protein sequence ID" value="CDX51528.1"/>
    <property type="molecule type" value="Genomic_DNA"/>
</dbReference>
<organism evidence="2 3">
    <name type="scientific">Mesorhizobium plurifarium</name>
    <dbReference type="NCBI Taxonomy" id="69974"/>
    <lineage>
        <taxon>Bacteria</taxon>
        <taxon>Pseudomonadati</taxon>
        <taxon>Pseudomonadota</taxon>
        <taxon>Alphaproteobacteria</taxon>
        <taxon>Hyphomicrobiales</taxon>
        <taxon>Phyllobacteriaceae</taxon>
        <taxon>Mesorhizobium</taxon>
    </lineage>
</organism>
<name>A0A090G3E2_MESPL</name>
<reference evidence="2 3" key="1">
    <citation type="submission" date="2014-08" db="EMBL/GenBank/DDBJ databases">
        <authorList>
            <person name="Moulin Lionel"/>
        </authorList>
    </citation>
    <scope>NUCLEOTIDE SEQUENCE [LARGE SCALE GENOMIC DNA]</scope>
</reference>
<evidence type="ECO:0000256" key="1">
    <source>
        <dbReference type="SAM" id="MobiDB-lite"/>
    </source>
</evidence>
<proteinExistence type="predicted"/>